<evidence type="ECO:0000313" key="2">
    <source>
        <dbReference type="EMBL" id="VFJ74817.1"/>
    </source>
</evidence>
<feature type="domain" description="Carrier" evidence="1">
    <location>
        <begin position="1"/>
        <end position="76"/>
    </location>
</feature>
<gene>
    <name evidence="2" type="ORF">BECKFW1821C_GA0114237_106614</name>
</gene>
<name>A0A450TYS4_9GAMM</name>
<dbReference type="PROSITE" id="PS50075">
    <property type="entry name" value="CARRIER"/>
    <property type="match status" value="1"/>
</dbReference>
<dbReference type="SUPFAM" id="SSF47336">
    <property type="entry name" value="ACP-like"/>
    <property type="match status" value="1"/>
</dbReference>
<proteinExistence type="predicted"/>
<dbReference type="InterPro" id="IPR009081">
    <property type="entry name" value="PP-bd_ACP"/>
</dbReference>
<sequence length="82" mass="9291">MPKNILQEVIDVVGNNLRSSEIEASTRFVEDLSLPSIEVMDLLSDVEDHFDVSIPLKELPTIEIVEDLANRIEELIIDKEQS</sequence>
<dbReference type="Pfam" id="PF00550">
    <property type="entry name" value="PP-binding"/>
    <property type="match status" value="1"/>
</dbReference>
<dbReference type="Gene3D" id="1.10.1200.10">
    <property type="entry name" value="ACP-like"/>
    <property type="match status" value="1"/>
</dbReference>
<dbReference type="InterPro" id="IPR036736">
    <property type="entry name" value="ACP-like_sf"/>
</dbReference>
<reference evidence="2" key="1">
    <citation type="submission" date="2019-02" db="EMBL/GenBank/DDBJ databases">
        <authorList>
            <person name="Gruber-Vodicka R. H."/>
            <person name="Seah K. B. B."/>
        </authorList>
    </citation>
    <scope>NUCLEOTIDE SEQUENCE</scope>
    <source>
        <strain evidence="2">BECK_BZ131</strain>
    </source>
</reference>
<accession>A0A450TYS4</accession>
<protein>
    <submittedName>
        <fullName evidence="2">Acyl carrier protein</fullName>
    </submittedName>
</protein>
<evidence type="ECO:0000259" key="1">
    <source>
        <dbReference type="PROSITE" id="PS50075"/>
    </source>
</evidence>
<dbReference type="AlphaFoldDB" id="A0A450TYS4"/>
<dbReference type="EMBL" id="CAADFE010000066">
    <property type="protein sequence ID" value="VFJ74817.1"/>
    <property type="molecule type" value="Genomic_DNA"/>
</dbReference>
<organism evidence="2">
    <name type="scientific">Candidatus Kentrum sp. FW</name>
    <dbReference type="NCBI Taxonomy" id="2126338"/>
    <lineage>
        <taxon>Bacteria</taxon>
        <taxon>Pseudomonadati</taxon>
        <taxon>Pseudomonadota</taxon>
        <taxon>Gammaproteobacteria</taxon>
        <taxon>Candidatus Kentrum</taxon>
    </lineage>
</organism>